<dbReference type="AlphaFoldDB" id="A0A397MB26"/>
<reference evidence="7 8" key="1">
    <citation type="submission" date="2018-08" db="EMBL/GenBank/DDBJ databases">
        <title>Genome sequencing of rice bacterial endophytes.</title>
        <authorList>
            <person name="Venturi V."/>
        </authorList>
    </citation>
    <scope>NUCLEOTIDE SEQUENCE [LARGE SCALE GENOMIC DNA]</scope>
    <source>
        <strain evidence="7 8">E1205</strain>
    </source>
</reference>
<keyword evidence="5 6" id="KW-0472">Membrane</keyword>
<protein>
    <submittedName>
        <fullName evidence="7">LysE type translocator</fullName>
    </submittedName>
</protein>
<keyword evidence="2" id="KW-1003">Cell membrane</keyword>
<keyword evidence="4 6" id="KW-1133">Transmembrane helix</keyword>
<dbReference type="EMBL" id="QXDA01000005">
    <property type="protein sequence ID" value="RIA21168.1"/>
    <property type="molecule type" value="Genomic_DNA"/>
</dbReference>
<keyword evidence="3 6" id="KW-0812">Transmembrane</keyword>
<dbReference type="GO" id="GO:0006865">
    <property type="term" value="P:amino acid transport"/>
    <property type="evidence" value="ECO:0007669"/>
    <property type="project" value="InterPro"/>
</dbReference>
<organism evidence="7 8">
    <name type="scientific">Ectopseudomonas oleovorans</name>
    <name type="common">Pseudomonas oleovorans</name>
    <dbReference type="NCBI Taxonomy" id="301"/>
    <lineage>
        <taxon>Bacteria</taxon>
        <taxon>Pseudomonadati</taxon>
        <taxon>Pseudomonadota</taxon>
        <taxon>Gammaproteobacteria</taxon>
        <taxon>Pseudomonadales</taxon>
        <taxon>Pseudomonadaceae</taxon>
        <taxon>Ectopseudomonas</taxon>
    </lineage>
</organism>
<dbReference type="GO" id="GO:0005886">
    <property type="term" value="C:plasma membrane"/>
    <property type="evidence" value="ECO:0007669"/>
    <property type="project" value="UniProtKB-SubCell"/>
</dbReference>
<dbReference type="Pfam" id="PF01810">
    <property type="entry name" value="LysE"/>
    <property type="match status" value="1"/>
</dbReference>
<feature type="transmembrane region" description="Helical" evidence="6">
    <location>
        <begin position="44"/>
        <end position="66"/>
    </location>
</feature>
<evidence type="ECO:0000313" key="7">
    <source>
        <dbReference type="EMBL" id="RIA21168.1"/>
    </source>
</evidence>
<dbReference type="InterPro" id="IPR001123">
    <property type="entry name" value="LeuE-type"/>
</dbReference>
<proteinExistence type="predicted"/>
<accession>A0A397MB26</accession>
<comment type="subcellular location">
    <subcellularLocation>
        <location evidence="1">Cell membrane</location>
        <topology evidence="1">Multi-pass membrane protein</topology>
    </subcellularLocation>
</comment>
<evidence type="ECO:0000313" key="8">
    <source>
        <dbReference type="Proteomes" id="UP000265836"/>
    </source>
</evidence>
<evidence type="ECO:0000256" key="4">
    <source>
        <dbReference type="ARBA" id="ARBA00022989"/>
    </source>
</evidence>
<evidence type="ECO:0000256" key="1">
    <source>
        <dbReference type="ARBA" id="ARBA00004651"/>
    </source>
</evidence>
<evidence type="ECO:0000256" key="2">
    <source>
        <dbReference type="ARBA" id="ARBA00022475"/>
    </source>
</evidence>
<comment type="caution">
    <text evidence="7">The sequence shown here is derived from an EMBL/GenBank/DDBJ whole genome shotgun (WGS) entry which is preliminary data.</text>
</comment>
<sequence length="102" mass="10217">MQEMIALVGIVVALGLGAASPGPSFVMVAREAVATSRLNALAAALGMGLGGLLFATAALLGLQALFQAVPLAYLRCTGWVDRLAGAIMVGLGIRLIAGTARP</sequence>
<gene>
    <name evidence="7" type="ORF">DFO61_3588</name>
</gene>
<feature type="transmembrane region" description="Helical" evidence="6">
    <location>
        <begin position="78"/>
        <end position="97"/>
    </location>
</feature>
<dbReference type="Proteomes" id="UP000265836">
    <property type="component" value="Unassembled WGS sequence"/>
</dbReference>
<name>A0A397MB26_ECTOL</name>
<evidence type="ECO:0000256" key="3">
    <source>
        <dbReference type="ARBA" id="ARBA00022692"/>
    </source>
</evidence>
<dbReference type="RefSeq" id="WP_119694026.1">
    <property type="nucleotide sequence ID" value="NZ_QXDA01000005.1"/>
</dbReference>
<evidence type="ECO:0000256" key="6">
    <source>
        <dbReference type="SAM" id="Phobius"/>
    </source>
</evidence>
<evidence type="ECO:0000256" key="5">
    <source>
        <dbReference type="ARBA" id="ARBA00023136"/>
    </source>
</evidence>